<feature type="domain" description="TonB-dependent receptor plug" evidence="5">
    <location>
        <begin position="153"/>
        <end position="231"/>
    </location>
</feature>
<dbReference type="AlphaFoldDB" id="A0A1I5WSX1"/>
<dbReference type="Gene3D" id="2.40.170.20">
    <property type="entry name" value="TonB-dependent receptor, beta-barrel domain"/>
    <property type="match status" value="1"/>
</dbReference>
<evidence type="ECO:0000256" key="1">
    <source>
        <dbReference type="ARBA" id="ARBA00004442"/>
    </source>
</evidence>
<dbReference type="InterPro" id="IPR008969">
    <property type="entry name" value="CarboxyPept-like_regulatory"/>
</dbReference>
<dbReference type="Pfam" id="PF13715">
    <property type="entry name" value="CarbopepD_reg_2"/>
    <property type="match status" value="1"/>
</dbReference>
<accession>A0A1I5WSX1</accession>
<evidence type="ECO:0000313" key="7">
    <source>
        <dbReference type="Proteomes" id="UP000199306"/>
    </source>
</evidence>
<comment type="subcellular location">
    <subcellularLocation>
        <location evidence="1">Cell outer membrane</location>
    </subcellularLocation>
</comment>
<reference evidence="6 7" key="1">
    <citation type="submission" date="2016-10" db="EMBL/GenBank/DDBJ databases">
        <authorList>
            <person name="de Groot N.N."/>
        </authorList>
    </citation>
    <scope>NUCLEOTIDE SEQUENCE [LARGE SCALE GENOMIC DNA]</scope>
    <source>
        <strain evidence="7">E92,LMG 26720,CCM 7988</strain>
    </source>
</reference>
<evidence type="ECO:0000256" key="2">
    <source>
        <dbReference type="ARBA" id="ARBA00023136"/>
    </source>
</evidence>
<dbReference type="InterPro" id="IPR036942">
    <property type="entry name" value="Beta-barrel_TonB_sf"/>
</dbReference>
<dbReference type="InterPro" id="IPR012910">
    <property type="entry name" value="Plug_dom"/>
</dbReference>
<dbReference type="OrthoDB" id="1111684at2"/>
<sequence>MYIRFFQILTCGFCFLLCCFSLSAQNKTQKFTISGFVKEKGSRELLPGVSVFITGKKIGTQTNNYGFYSITLISNPEEITISFSSIGYQPSFKKVVLNKEIEMNVELLPDNTVLEEIVVKADAPELKKVSETAQMGVLSVPVSQIKEVPSLLGEKDVLKVLQLMPGIQKGSEGNSGLYVRGGGPDQNLLILDDAPVYNAYHLFGFFSVFNGDALKSVELTKGGFPARYGGRLSSVIEMQMKEGHKEQFHAEGGIGLISSRLVAEGPISKNHKSSFLISGRRTYIDALAGPFLPSDQKGSTYYFYDLNAKINYDFGRNNRLYLSGYFGKDKFAAKTSSETQGQNLTSQSDLGLDWGNATGTFRWNHLFNDQLFSNISVIYSNYEFNTFANRESVNSGVVTKYNLSYKTGIRDYGIKIDFDLLPDPQHTIKMGGMATQHRFTPSAIILQDTDINQYKEQVDPIDAFEMGGYFEDTYQPVSNVRINGGFRLSYFVTQSKYLFFNPEPRLSVAWTLRNNWAVKGSYADMNQYIHLLSNSGVGLPTDLWVPTTKTIKPQRSRQLSLGFAKDFTKKNFALTFDAYYKQMDKILALKEGSSFLLLDGPDGLANEKVRGKSWEDNVTAGQGWAYGGEFLLQKKQGRLTGWIGYTLSWIEQQFDELNFGKKFYAKYDRRHDFSAVGIYHLSPKITLSGTWVYGTGNAITLPNATYIARQDFAGENPLSQYGIYTESYGSSRRISDYGERNTYRAAAYHRMDVAIQLHKKMKKHERIWEFSIYNLYNRKNPFFYDFNSKYNPETKLTQKTLTQYSLFSIIPSVSYSFKF</sequence>
<dbReference type="Gene3D" id="2.170.130.10">
    <property type="entry name" value="TonB-dependent receptor, plug domain"/>
    <property type="match status" value="1"/>
</dbReference>
<dbReference type="Proteomes" id="UP000199306">
    <property type="component" value="Unassembled WGS sequence"/>
</dbReference>
<evidence type="ECO:0000256" key="4">
    <source>
        <dbReference type="SAM" id="SignalP"/>
    </source>
</evidence>
<name>A0A1I5WSX1_9BACT</name>
<feature type="signal peptide" evidence="4">
    <location>
        <begin position="1"/>
        <end position="24"/>
    </location>
</feature>
<evidence type="ECO:0000256" key="3">
    <source>
        <dbReference type="ARBA" id="ARBA00023237"/>
    </source>
</evidence>
<dbReference type="SUPFAM" id="SSF56935">
    <property type="entry name" value="Porins"/>
    <property type="match status" value="1"/>
</dbReference>
<dbReference type="RefSeq" id="WP_092018696.1">
    <property type="nucleotide sequence ID" value="NZ_FOXH01000012.1"/>
</dbReference>
<evidence type="ECO:0000313" key="6">
    <source>
        <dbReference type="EMBL" id="SFQ22810.1"/>
    </source>
</evidence>
<evidence type="ECO:0000259" key="5">
    <source>
        <dbReference type="Pfam" id="PF07715"/>
    </source>
</evidence>
<feature type="chain" id="PRO_5011728229" evidence="4">
    <location>
        <begin position="25"/>
        <end position="819"/>
    </location>
</feature>
<keyword evidence="6" id="KW-0675">Receptor</keyword>
<keyword evidence="4" id="KW-0732">Signal</keyword>
<keyword evidence="2" id="KW-0472">Membrane</keyword>
<dbReference type="STRING" id="1079859.SAMN04515674_112161"/>
<dbReference type="SUPFAM" id="SSF49464">
    <property type="entry name" value="Carboxypeptidase regulatory domain-like"/>
    <property type="match status" value="1"/>
</dbReference>
<keyword evidence="7" id="KW-1185">Reference proteome</keyword>
<gene>
    <name evidence="6" type="ORF">SAMN04515674_112161</name>
</gene>
<dbReference type="GO" id="GO:0009279">
    <property type="term" value="C:cell outer membrane"/>
    <property type="evidence" value="ECO:0007669"/>
    <property type="project" value="UniProtKB-SubCell"/>
</dbReference>
<protein>
    <submittedName>
        <fullName evidence="6">TonB-dependent Receptor Plug Domain</fullName>
    </submittedName>
</protein>
<organism evidence="6 7">
    <name type="scientific">Pseudarcicella hirudinis</name>
    <dbReference type="NCBI Taxonomy" id="1079859"/>
    <lineage>
        <taxon>Bacteria</taxon>
        <taxon>Pseudomonadati</taxon>
        <taxon>Bacteroidota</taxon>
        <taxon>Cytophagia</taxon>
        <taxon>Cytophagales</taxon>
        <taxon>Flectobacillaceae</taxon>
        <taxon>Pseudarcicella</taxon>
    </lineage>
</organism>
<dbReference type="Pfam" id="PF07715">
    <property type="entry name" value="Plug"/>
    <property type="match status" value="1"/>
</dbReference>
<dbReference type="EMBL" id="FOXH01000012">
    <property type="protein sequence ID" value="SFQ22810.1"/>
    <property type="molecule type" value="Genomic_DNA"/>
</dbReference>
<proteinExistence type="predicted"/>
<dbReference type="InterPro" id="IPR037066">
    <property type="entry name" value="Plug_dom_sf"/>
</dbReference>
<dbReference type="Gene3D" id="2.60.40.1120">
    <property type="entry name" value="Carboxypeptidase-like, regulatory domain"/>
    <property type="match status" value="1"/>
</dbReference>
<keyword evidence="3" id="KW-0998">Cell outer membrane</keyword>